<dbReference type="RefSeq" id="WP_004808753.1">
    <property type="nucleotide sequence ID" value="NZ_JH165054.1"/>
</dbReference>
<evidence type="ECO:0000256" key="2">
    <source>
        <dbReference type="ARBA" id="ARBA00009348"/>
    </source>
</evidence>
<gene>
    <name evidence="6" type="ORF">HMPREF9153_0188</name>
</gene>
<comment type="similarity">
    <text evidence="2">Belongs to the glycosyl hydrolase 33 family.</text>
</comment>
<keyword evidence="6" id="KW-0326">Glycosidase</keyword>
<dbReference type="HOGENOM" id="CLU_024620_1_2_11"/>
<feature type="compositionally biased region" description="Basic and acidic residues" evidence="4">
    <location>
        <begin position="95"/>
        <end position="104"/>
    </location>
</feature>
<dbReference type="GO" id="GO:0016020">
    <property type="term" value="C:membrane"/>
    <property type="evidence" value="ECO:0007669"/>
    <property type="project" value="TreeGrafter"/>
</dbReference>
<comment type="catalytic activity">
    <reaction evidence="1">
        <text>Hydrolysis of alpha-(2-&gt;3)-, alpha-(2-&gt;6)-, alpha-(2-&gt;8)- glycosidic linkages of terminal sialic acid residues in oligosaccharides, glycoproteins, glycolipids, colominic acid and synthetic substrates.</text>
        <dbReference type="EC" id="3.2.1.18"/>
    </reaction>
</comment>
<dbReference type="Pfam" id="PF13088">
    <property type="entry name" value="BNR_2"/>
    <property type="match status" value="1"/>
</dbReference>
<dbReference type="InterPro" id="IPR036278">
    <property type="entry name" value="Sialidase_sf"/>
</dbReference>
<reference evidence="6 7" key="1">
    <citation type="submission" date="2011-06" db="EMBL/GenBank/DDBJ databases">
        <authorList>
            <person name="Muzny D."/>
            <person name="Qin X."/>
            <person name="Deng J."/>
            <person name="Jiang H."/>
            <person name="Liu Y."/>
            <person name="Qu J."/>
            <person name="Song X.-Z."/>
            <person name="Zhang L."/>
            <person name="Thornton R."/>
            <person name="Coyle M."/>
            <person name="Francisco L."/>
            <person name="Jackson L."/>
            <person name="Javaid M."/>
            <person name="Korchina V."/>
            <person name="Kovar C."/>
            <person name="Mata R."/>
            <person name="Mathew T."/>
            <person name="Ngo R."/>
            <person name="Nguyen L."/>
            <person name="Nguyen N."/>
            <person name="Okwuonu G."/>
            <person name="Ongeri F."/>
            <person name="Pham C."/>
            <person name="Simmons D."/>
            <person name="Wilczek-Boney K."/>
            <person name="Hale W."/>
            <person name="Jakkamsetti A."/>
            <person name="Pham P."/>
            <person name="Ruth R."/>
            <person name="San Lucas F."/>
            <person name="Warren J."/>
            <person name="Zhang J."/>
            <person name="Zhao Z."/>
            <person name="Zhou C."/>
            <person name="Zhu D."/>
            <person name="Lee S."/>
            <person name="Bess C."/>
            <person name="Blankenburg K."/>
            <person name="Forbes L."/>
            <person name="Fu Q."/>
            <person name="Gubbala S."/>
            <person name="Hirani K."/>
            <person name="Jayaseelan J.C."/>
            <person name="Lara F."/>
            <person name="Munidasa M."/>
            <person name="Palculict T."/>
            <person name="Patil S."/>
            <person name="Pu L.-L."/>
            <person name="Saada N."/>
            <person name="Tang L."/>
            <person name="Weissenberger G."/>
            <person name="Zhu Y."/>
            <person name="Hemphill L."/>
            <person name="Shang Y."/>
            <person name="Youmans B."/>
            <person name="Ayvaz T."/>
            <person name="Ross M."/>
            <person name="Santibanez J."/>
            <person name="Aqrawi P."/>
            <person name="Gross S."/>
            <person name="Joshi V."/>
            <person name="Fowler G."/>
            <person name="Nazareth L."/>
            <person name="Reid J."/>
            <person name="Worley K."/>
            <person name="Petrosino J."/>
            <person name="Highlander S."/>
            <person name="Gibbs R."/>
        </authorList>
    </citation>
    <scope>NUCLEOTIDE SEQUENCE [LARGE SCALE GENOMIC DNA]</scope>
    <source>
        <strain evidence="6 7">ATCC 25577</strain>
    </source>
</reference>
<sequence>MNTGVFVRIARRVLPTRTEHVWPTAMPTLPPDLIVAGPAEMTMGPTVDIAANGGGLFHRIPALACAPNGDLLIAFDRRPDSADDAPNPNSVVQRRSRDNGRSWESETVIHGGVPGSAKVGYSDPCYLVDNATAEIHNFHVISYDRGFGDSQAGADPTDRNVLHVEVSTSRDNGHTWTHRDITDEITTDSTTTSRFVASGQGIAILHGRYQGRLVAQMTVRNAAGQQAQSIYSDDHGVTWQAGEPVGQMMDENKVVELSDGILMLNSRDANRSGHRKVAYSHDGGETWGVVSLVDDLVDPTNNGQIFRAFPNVHEGCARARVLLFTNSCHATDRVDATLSVSCDDGRTWPTHQLYMPGEVGYTTVVVQADGRLGVAWERNGIHFATLTTGWLDSVCPEPEDAEDADDLGERPHVHPTALPNVGV</sequence>
<dbReference type="GO" id="GO:0006689">
    <property type="term" value="P:ganglioside catabolic process"/>
    <property type="evidence" value="ECO:0007669"/>
    <property type="project" value="TreeGrafter"/>
</dbReference>
<comment type="caution">
    <text evidence="6">The sequence shown here is derived from an EMBL/GenBank/DDBJ whole genome shotgun (WGS) entry which is preliminary data.</text>
</comment>
<dbReference type="GO" id="GO:0005737">
    <property type="term" value="C:cytoplasm"/>
    <property type="evidence" value="ECO:0007669"/>
    <property type="project" value="TreeGrafter"/>
</dbReference>
<name>G4CUI2_9ACTN</name>
<dbReference type="PANTHER" id="PTHR10628:SF30">
    <property type="entry name" value="EXO-ALPHA-SIALIDASE"/>
    <property type="match status" value="1"/>
</dbReference>
<dbReference type="PATRIC" id="fig|997355.3.peg.187"/>
<keyword evidence="7" id="KW-1185">Reference proteome</keyword>
<dbReference type="InterPro" id="IPR026856">
    <property type="entry name" value="Sialidase_fam"/>
</dbReference>
<dbReference type="InterPro" id="IPR011040">
    <property type="entry name" value="Sialidase"/>
</dbReference>
<feature type="region of interest" description="Disordered" evidence="4">
    <location>
        <begin position="397"/>
        <end position="423"/>
    </location>
</feature>
<dbReference type="CDD" id="cd15482">
    <property type="entry name" value="Sialidase_non-viral"/>
    <property type="match status" value="1"/>
</dbReference>
<protein>
    <recommendedName>
        <fullName evidence="3">exo-alpha-sialidase</fullName>
        <ecNumber evidence="3">3.2.1.18</ecNumber>
    </recommendedName>
</protein>
<evidence type="ECO:0000259" key="5">
    <source>
        <dbReference type="Pfam" id="PF13088"/>
    </source>
</evidence>
<evidence type="ECO:0000256" key="3">
    <source>
        <dbReference type="ARBA" id="ARBA00012733"/>
    </source>
</evidence>
<dbReference type="EMBL" id="AGBA01000003">
    <property type="protein sequence ID" value="EGY79123.1"/>
    <property type="molecule type" value="Genomic_DNA"/>
</dbReference>
<feature type="domain" description="Sialidase" evidence="5">
    <location>
        <begin position="92"/>
        <end position="374"/>
    </location>
</feature>
<evidence type="ECO:0000313" key="7">
    <source>
        <dbReference type="Proteomes" id="UP000005332"/>
    </source>
</evidence>
<dbReference type="SUPFAM" id="SSF50939">
    <property type="entry name" value="Sialidases"/>
    <property type="match status" value="1"/>
</dbReference>
<evidence type="ECO:0000256" key="4">
    <source>
        <dbReference type="SAM" id="MobiDB-lite"/>
    </source>
</evidence>
<keyword evidence="6" id="KW-0378">Hydrolase</keyword>
<dbReference type="GO" id="GO:0009313">
    <property type="term" value="P:oligosaccharide catabolic process"/>
    <property type="evidence" value="ECO:0007669"/>
    <property type="project" value="TreeGrafter"/>
</dbReference>
<feature type="region of interest" description="Disordered" evidence="4">
    <location>
        <begin position="77"/>
        <end position="106"/>
    </location>
</feature>
<accession>G4CUI2</accession>
<dbReference type="EC" id="3.2.1.18" evidence="3"/>
<evidence type="ECO:0000313" key="6">
    <source>
        <dbReference type="EMBL" id="EGY79123.1"/>
    </source>
</evidence>
<dbReference type="PANTHER" id="PTHR10628">
    <property type="entry name" value="SIALIDASE"/>
    <property type="match status" value="1"/>
</dbReference>
<proteinExistence type="inferred from homology"/>
<dbReference type="Gene3D" id="2.120.10.10">
    <property type="match status" value="1"/>
</dbReference>
<feature type="compositionally biased region" description="Acidic residues" evidence="4">
    <location>
        <begin position="397"/>
        <end position="406"/>
    </location>
</feature>
<dbReference type="GO" id="GO:0004308">
    <property type="term" value="F:exo-alpha-sialidase activity"/>
    <property type="evidence" value="ECO:0007669"/>
    <property type="project" value="UniProtKB-EC"/>
</dbReference>
<dbReference type="Proteomes" id="UP000005332">
    <property type="component" value="Unassembled WGS sequence"/>
</dbReference>
<dbReference type="AlphaFoldDB" id="G4CUI2"/>
<organism evidence="6 7">
    <name type="scientific">Cutibacterium avidum ATCC 25577</name>
    <dbReference type="NCBI Taxonomy" id="997355"/>
    <lineage>
        <taxon>Bacteria</taxon>
        <taxon>Bacillati</taxon>
        <taxon>Actinomycetota</taxon>
        <taxon>Actinomycetes</taxon>
        <taxon>Propionibacteriales</taxon>
        <taxon>Propionibacteriaceae</taxon>
        <taxon>Cutibacterium</taxon>
    </lineage>
</organism>
<evidence type="ECO:0000256" key="1">
    <source>
        <dbReference type="ARBA" id="ARBA00000427"/>
    </source>
</evidence>